<comment type="caution">
    <text evidence="1">The sequence shown here is derived from an EMBL/GenBank/DDBJ whole genome shotgun (WGS) entry which is preliminary data.</text>
</comment>
<evidence type="ECO:0000313" key="2">
    <source>
        <dbReference type="Proteomes" id="UP000805193"/>
    </source>
</evidence>
<organism evidence="1 2">
    <name type="scientific">Ixodes persulcatus</name>
    <name type="common">Taiga tick</name>
    <dbReference type="NCBI Taxonomy" id="34615"/>
    <lineage>
        <taxon>Eukaryota</taxon>
        <taxon>Metazoa</taxon>
        <taxon>Ecdysozoa</taxon>
        <taxon>Arthropoda</taxon>
        <taxon>Chelicerata</taxon>
        <taxon>Arachnida</taxon>
        <taxon>Acari</taxon>
        <taxon>Parasitiformes</taxon>
        <taxon>Ixodida</taxon>
        <taxon>Ixodoidea</taxon>
        <taxon>Ixodidae</taxon>
        <taxon>Ixodinae</taxon>
        <taxon>Ixodes</taxon>
    </lineage>
</organism>
<reference evidence="1 2" key="1">
    <citation type="journal article" date="2020" name="Cell">
        <title>Large-Scale Comparative Analyses of Tick Genomes Elucidate Their Genetic Diversity and Vector Capacities.</title>
        <authorList>
            <consortium name="Tick Genome and Microbiome Consortium (TIGMIC)"/>
            <person name="Jia N."/>
            <person name="Wang J."/>
            <person name="Shi W."/>
            <person name="Du L."/>
            <person name="Sun Y."/>
            <person name="Zhan W."/>
            <person name="Jiang J.F."/>
            <person name="Wang Q."/>
            <person name="Zhang B."/>
            <person name="Ji P."/>
            <person name="Bell-Sakyi L."/>
            <person name="Cui X.M."/>
            <person name="Yuan T.T."/>
            <person name="Jiang B.G."/>
            <person name="Yang W.F."/>
            <person name="Lam T.T."/>
            <person name="Chang Q.C."/>
            <person name="Ding S.J."/>
            <person name="Wang X.J."/>
            <person name="Zhu J.G."/>
            <person name="Ruan X.D."/>
            <person name="Zhao L."/>
            <person name="Wei J.T."/>
            <person name="Ye R.Z."/>
            <person name="Que T.C."/>
            <person name="Du C.H."/>
            <person name="Zhou Y.H."/>
            <person name="Cheng J.X."/>
            <person name="Dai P.F."/>
            <person name="Guo W.B."/>
            <person name="Han X.H."/>
            <person name="Huang E.J."/>
            <person name="Li L.F."/>
            <person name="Wei W."/>
            <person name="Gao Y.C."/>
            <person name="Liu J.Z."/>
            <person name="Shao H.Z."/>
            <person name="Wang X."/>
            <person name="Wang C.C."/>
            <person name="Yang T.C."/>
            <person name="Huo Q.B."/>
            <person name="Li W."/>
            <person name="Chen H.Y."/>
            <person name="Chen S.E."/>
            <person name="Zhou L.G."/>
            <person name="Ni X.B."/>
            <person name="Tian J.H."/>
            <person name="Sheng Y."/>
            <person name="Liu T."/>
            <person name="Pan Y.S."/>
            <person name="Xia L.Y."/>
            <person name="Li J."/>
            <person name="Zhao F."/>
            <person name="Cao W.C."/>
        </authorList>
    </citation>
    <scope>NUCLEOTIDE SEQUENCE [LARGE SCALE GENOMIC DNA]</scope>
    <source>
        <strain evidence="1">Iper-2018</strain>
    </source>
</reference>
<dbReference type="EMBL" id="JABSTQ010011298">
    <property type="protein sequence ID" value="KAG0413034.1"/>
    <property type="molecule type" value="Genomic_DNA"/>
</dbReference>
<accession>A0AC60P0Y3</accession>
<sequence length="139" mass="16015">MNALQEDYGSDNFSVLAVPSNQFGMQEPGKRGEILRGIKYVRPGNNFEPAFPVLQKVEVNGEHAHPLFRFLRSRCPSPNPAFRKKDALFYSPQNSDDIRWNFEKFLIDQRGIPVKRYEPTFEPDDIAKDIKHLIVKGSH</sequence>
<proteinExistence type="predicted"/>
<keyword evidence="2" id="KW-1185">Reference proteome</keyword>
<protein>
    <submittedName>
        <fullName evidence="1">Uncharacterized protein</fullName>
    </submittedName>
</protein>
<gene>
    <name evidence="1" type="ORF">HPB47_009799</name>
</gene>
<dbReference type="Proteomes" id="UP000805193">
    <property type="component" value="Unassembled WGS sequence"/>
</dbReference>
<name>A0AC60P0Y3_IXOPE</name>
<evidence type="ECO:0000313" key="1">
    <source>
        <dbReference type="EMBL" id="KAG0413034.1"/>
    </source>
</evidence>